<keyword evidence="3" id="KW-1185">Reference proteome</keyword>
<dbReference type="Proteomes" id="UP000266723">
    <property type="component" value="Unassembled WGS sequence"/>
</dbReference>
<sequence>MSISFSIAPLFRCLATFSFLFLKVLPIGALSTCIGSGASSECVLLVSGGLAECFGCGLSALIRVMSIFGNCTRNVRGARRSMGTGGLGGCGFLAASSSWVMIPTTLHDAPDSVGVVDRCSGKLVDRF</sequence>
<gene>
    <name evidence="2" type="ORF">DY000_02022082</name>
</gene>
<name>A0ABQ7E9J5_BRACR</name>
<keyword evidence="1" id="KW-0812">Transmembrane</keyword>
<comment type="caution">
    <text evidence="2">The sequence shown here is derived from an EMBL/GenBank/DDBJ whole genome shotgun (WGS) entry which is preliminary data.</text>
</comment>
<feature type="transmembrane region" description="Helical" evidence="1">
    <location>
        <begin position="83"/>
        <end position="102"/>
    </location>
</feature>
<evidence type="ECO:0000256" key="1">
    <source>
        <dbReference type="SAM" id="Phobius"/>
    </source>
</evidence>
<proteinExistence type="predicted"/>
<accession>A0ABQ7E9J5</accession>
<evidence type="ECO:0000313" key="3">
    <source>
        <dbReference type="Proteomes" id="UP000266723"/>
    </source>
</evidence>
<reference evidence="2 3" key="1">
    <citation type="journal article" date="2020" name="BMC Genomics">
        <title>Intraspecific diversification of the crop wild relative Brassica cretica Lam. using demographic model selection.</title>
        <authorList>
            <person name="Kioukis A."/>
            <person name="Michalopoulou V.A."/>
            <person name="Briers L."/>
            <person name="Pirintsos S."/>
            <person name="Studholme D.J."/>
            <person name="Pavlidis P."/>
            <person name="Sarris P.F."/>
        </authorList>
    </citation>
    <scope>NUCLEOTIDE SEQUENCE [LARGE SCALE GENOMIC DNA]</scope>
    <source>
        <strain evidence="3">cv. PFS-1207/04</strain>
    </source>
</reference>
<keyword evidence="1" id="KW-0472">Membrane</keyword>
<feature type="transmembrane region" description="Helical" evidence="1">
    <location>
        <begin position="43"/>
        <end position="62"/>
    </location>
</feature>
<organism evidence="2 3">
    <name type="scientific">Brassica cretica</name>
    <name type="common">Mustard</name>
    <dbReference type="NCBI Taxonomy" id="69181"/>
    <lineage>
        <taxon>Eukaryota</taxon>
        <taxon>Viridiplantae</taxon>
        <taxon>Streptophyta</taxon>
        <taxon>Embryophyta</taxon>
        <taxon>Tracheophyta</taxon>
        <taxon>Spermatophyta</taxon>
        <taxon>Magnoliopsida</taxon>
        <taxon>eudicotyledons</taxon>
        <taxon>Gunneridae</taxon>
        <taxon>Pentapetalae</taxon>
        <taxon>rosids</taxon>
        <taxon>malvids</taxon>
        <taxon>Brassicales</taxon>
        <taxon>Brassicaceae</taxon>
        <taxon>Brassiceae</taxon>
        <taxon>Brassica</taxon>
    </lineage>
</organism>
<evidence type="ECO:0000313" key="2">
    <source>
        <dbReference type="EMBL" id="KAF3593183.1"/>
    </source>
</evidence>
<dbReference type="EMBL" id="QGKV02000299">
    <property type="protein sequence ID" value="KAF3593183.1"/>
    <property type="molecule type" value="Genomic_DNA"/>
</dbReference>
<evidence type="ECO:0008006" key="4">
    <source>
        <dbReference type="Google" id="ProtNLM"/>
    </source>
</evidence>
<protein>
    <recommendedName>
        <fullName evidence="4">Secreted protein</fullName>
    </recommendedName>
</protein>
<keyword evidence="1" id="KW-1133">Transmembrane helix</keyword>